<organism evidence="1 2">
    <name type="scientific">Datura stramonium</name>
    <name type="common">Jimsonweed</name>
    <name type="synonym">Common thornapple</name>
    <dbReference type="NCBI Taxonomy" id="4076"/>
    <lineage>
        <taxon>Eukaryota</taxon>
        <taxon>Viridiplantae</taxon>
        <taxon>Streptophyta</taxon>
        <taxon>Embryophyta</taxon>
        <taxon>Tracheophyta</taxon>
        <taxon>Spermatophyta</taxon>
        <taxon>Magnoliopsida</taxon>
        <taxon>eudicotyledons</taxon>
        <taxon>Gunneridae</taxon>
        <taxon>Pentapetalae</taxon>
        <taxon>asterids</taxon>
        <taxon>lamiids</taxon>
        <taxon>Solanales</taxon>
        <taxon>Solanaceae</taxon>
        <taxon>Solanoideae</taxon>
        <taxon>Datureae</taxon>
        <taxon>Datura</taxon>
    </lineage>
</organism>
<proteinExistence type="predicted"/>
<dbReference type="Gene3D" id="3.30.70.100">
    <property type="match status" value="1"/>
</dbReference>
<evidence type="ECO:0000313" key="2">
    <source>
        <dbReference type="Proteomes" id="UP000823775"/>
    </source>
</evidence>
<sequence length="101" mass="10854">MNFYSGVVSAAIQGGGAENYKLEVVGEHIDAVVLTNCLRKKLGQAQLESVGPVASANNNNNAWPQAAASVPQPPQPYSYLGVPQYQFYEATDPNPLCWPTM</sequence>
<keyword evidence="2" id="KW-1185">Reference proteome</keyword>
<gene>
    <name evidence="1" type="ORF">HAX54_022260</name>
</gene>
<reference evidence="1 2" key="1">
    <citation type="journal article" date="2021" name="BMC Genomics">
        <title>Datura genome reveals duplications of psychoactive alkaloid biosynthetic genes and high mutation rate following tissue culture.</title>
        <authorList>
            <person name="Rajewski A."/>
            <person name="Carter-House D."/>
            <person name="Stajich J."/>
            <person name="Litt A."/>
        </authorList>
    </citation>
    <scope>NUCLEOTIDE SEQUENCE [LARGE SCALE GENOMIC DNA]</scope>
    <source>
        <strain evidence="1">AR-01</strain>
    </source>
</reference>
<protein>
    <submittedName>
        <fullName evidence="1">Uncharacterized protein</fullName>
    </submittedName>
</protein>
<dbReference type="EMBL" id="JACEIK010002678">
    <property type="protein sequence ID" value="MCD9638360.1"/>
    <property type="molecule type" value="Genomic_DNA"/>
</dbReference>
<name>A0ABS8UU50_DATST</name>
<evidence type="ECO:0000313" key="1">
    <source>
        <dbReference type="EMBL" id="MCD9638360.1"/>
    </source>
</evidence>
<accession>A0ABS8UU50</accession>
<comment type="caution">
    <text evidence="1">The sequence shown here is derived from an EMBL/GenBank/DDBJ whole genome shotgun (WGS) entry which is preliminary data.</text>
</comment>
<dbReference type="Proteomes" id="UP000823775">
    <property type="component" value="Unassembled WGS sequence"/>
</dbReference>
<dbReference type="InterPro" id="IPR044296">
    <property type="entry name" value="HIPP46"/>
</dbReference>
<dbReference type="PANTHER" id="PTHR46371">
    <property type="entry name" value="OS04G0464100 PROTEIN"/>
    <property type="match status" value="1"/>
</dbReference>